<evidence type="ECO:0000256" key="6">
    <source>
        <dbReference type="ARBA" id="ARBA00023237"/>
    </source>
</evidence>
<evidence type="ECO:0000313" key="10">
    <source>
        <dbReference type="Proteomes" id="UP000253410"/>
    </source>
</evidence>
<dbReference type="NCBIfam" id="TIGR04056">
    <property type="entry name" value="OMP_RagA_SusC"/>
    <property type="match status" value="1"/>
</dbReference>
<dbReference type="AlphaFoldDB" id="A0A365XSP7"/>
<comment type="subcellular location">
    <subcellularLocation>
        <location evidence="1 7">Cell outer membrane</location>
        <topology evidence="1 7">Multi-pass membrane protein</topology>
    </subcellularLocation>
</comment>
<feature type="domain" description="TonB-dependent receptor plug" evidence="8">
    <location>
        <begin position="226"/>
        <end position="332"/>
    </location>
</feature>
<dbReference type="GO" id="GO:0009279">
    <property type="term" value="C:cell outer membrane"/>
    <property type="evidence" value="ECO:0007669"/>
    <property type="project" value="UniProtKB-SubCell"/>
</dbReference>
<name>A0A365XSP7_9BACT</name>
<dbReference type="InterPro" id="IPR023996">
    <property type="entry name" value="TonB-dep_OMP_SusC/RagA"/>
</dbReference>
<keyword evidence="2 7" id="KW-0813">Transport</keyword>
<dbReference type="SUPFAM" id="SSF49464">
    <property type="entry name" value="Carboxypeptidase regulatory domain-like"/>
    <property type="match status" value="1"/>
</dbReference>
<dbReference type="InterPro" id="IPR023997">
    <property type="entry name" value="TonB-dep_OMP_SusC/RagA_CS"/>
</dbReference>
<comment type="caution">
    <text evidence="9">The sequence shown here is derived from an EMBL/GenBank/DDBJ whole genome shotgun (WGS) entry which is preliminary data.</text>
</comment>
<evidence type="ECO:0000256" key="5">
    <source>
        <dbReference type="ARBA" id="ARBA00023136"/>
    </source>
</evidence>
<sequence length="1136" mass="124547">MQFKALCNPARGRTFTKIMVIMNLSAIFLLSTCLTVSAAGYAQVTLSEKSAPLQKVFREIQKQSGYDFVCTYELLEKAGNVTVNVRNATIQASMEAALRGKELTFEIQGKTVIVKPLAGNAAIQADTTRQAGQQMDIQGKVTDEKGNPIPGATINITEQKRSVPANANGVFVLKGVVRGNTIEISSIGFEPKRITVKDDSPIVIVLKEATTKLKEIVLVGYGQQKKATLTGAIATVGNKELNENHTGAAVSDMLAGKISGLYVQKSNGVPGAGSDIKIRGLSTFNNSNPLVIVDGIPGRSIDDLNPTDIQAVSVLKDAAAIAVYGARAANGVILITTRKGQAGKPEITFSSNISTQKPTFIYKRVNAYQYAELQNEALRNEDTYNPSIGLGYTKEQIQLFKDGSDPNRYPNTDWLKTLTKSSVLQSNYNLSAAGGSENTQYFVSLGYVKNAGLVPIEDYSRWNLRSNLSANITRRLKLDLNIAGIFSKQEGQNVYGGTYIMKQAYGTPPIRANQFTNGLYAQVPEQRGNTYLQSIGAAGFNTTYNNTLNSTLSLQYELPWIKGLFVKGTAAYDKGYSFGKNFSTPYDMYTINKAGDYTKVAANPPTANLSESFNQPQATTLEGSLRYTGEFASHHVSGLLLYTQTQSQTDNFSAQRRNFVSSALPQLSLGDPSQASVSGNASQSARRGVVGRVTYDYDARYLVEFNFRYDGSDIFPPGHRYGFFPSVSAGWVISDEPFYKPLSRNVDFLKIRGSWGQLGNDRVDPYQFLSIYKLIGAPYYGGGYTLGGANPTYYSSLQTGVLPNPSFTWERAVMTNIGVEAHFKEDLLTLEADYFRKRTRDILAAPALQVPAVIGLGLPDYNNGVVDNSGFEITLRHTRHLKKFTYYIESNVSFNKNKIVSFPESRSTPEWQKITGTSVASYSVVDPLVGRLGYKSQGLYQTPQEVSGGPSPLYGTVAPGDIRYQDVDGDGIITPNDRVVLGEHFFPGVQYGFRLGGNYNGIELNVLFQGSGNVQAYNSTTNSRVGVSGSQQLLDHWTPQNTQATYPRLWVNYQNNAEVSDYWIVNAAYMRLKNIELAYSLRKEILQKIGVKNLRLSISGNNLLTLTHFKLTDPESAGQITDPLMKSYTVGATLQF</sequence>
<dbReference type="InterPro" id="IPR012910">
    <property type="entry name" value="Plug_dom"/>
</dbReference>
<proteinExistence type="inferred from homology"/>
<dbReference type="SUPFAM" id="SSF56935">
    <property type="entry name" value="Porins"/>
    <property type="match status" value="1"/>
</dbReference>
<dbReference type="RefSeq" id="WP_113617884.1">
    <property type="nucleotide sequence ID" value="NZ_QFFJ01000002.1"/>
</dbReference>
<dbReference type="Pfam" id="PF13715">
    <property type="entry name" value="CarbopepD_reg_2"/>
    <property type="match status" value="1"/>
</dbReference>
<keyword evidence="4 7" id="KW-0812">Transmembrane</keyword>
<dbReference type="InterPro" id="IPR037066">
    <property type="entry name" value="Plug_dom_sf"/>
</dbReference>
<dbReference type="EMBL" id="QFFJ01000002">
    <property type="protein sequence ID" value="RBL89138.1"/>
    <property type="molecule type" value="Genomic_DNA"/>
</dbReference>
<keyword evidence="5 7" id="KW-0472">Membrane</keyword>
<accession>A0A365XSP7</accession>
<keyword evidence="10" id="KW-1185">Reference proteome</keyword>
<comment type="similarity">
    <text evidence="7">Belongs to the TonB-dependent receptor family.</text>
</comment>
<dbReference type="Pfam" id="PF07715">
    <property type="entry name" value="Plug"/>
    <property type="match status" value="1"/>
</dbReference>
<dbReference type="Gene3D" id="2.40.170.20">
    <property type="entry name" value="TonB-dependent receptor, beta-barrel domain"/>
    <property type="match status" value="1"/>
</dbReference>
<gene>
    <name evidence="9" type="ORF">DF182_21645</name>
</gene>
<keyword evidence="3 7" id="KW-1134">Transmembrane beta strand</keyword>
<evidence type="ECO:0000259" key="8">
    <source>
        <dbReference type="Pfam" id="PF07715"/>
    </source>
</evidence>
<dbReference type="PROSITE" id="PS52016">
    <property type="entry name" value="TONB_DEPENDENT_REC_3"/>
    <property type="match status" value="1"/>
</dbReference>
<evidence type="ECO:0000256" key="4">
    <source>
        <dbReference type="ARBA" id="ARBA00022692"/>
    </source>
</evidence>
<keyword evidence="6 7" id="KW-0998">Cell outer membrane</keyword>
<evidence type="ECO:0000256" key="2">
    <source>
        <dbReference type="ARBA" id="ARBA00022448"/>
    </source>
</evidence>
<evidence type="ECO:0000313" key="9">
    <source>
        <dbReference type="EMBL" id="RBL89138.1"/>
    </source>
</evidence>
<dbReference type="Gene3D" id="2.60.40.1120">
    <property type="entry name" value="Carboxypeptidase-like, regulatory domain"/>
    <property type="match status" value="1"/>
</dbReference>
<dbReference type="InterPro" id="IPR008969">
    <property type="entry name" value="CarboxyPept-like_regulatory"/>
</dbReference>
<dbReference type="InterPro" id="IPR036942">
    <property type="entry name" value="Beta-barrel_TonB_sf"/>
</dbReference>
<dbReference type="NCBIfam" id="TIGR04057">
    <property type="entry name" value="SusC_RagA_signa"/>
    <property type="match status" value="1"/>
</dbReference>
<evidence type="ECO:0000256" key="1">
    <source>
        <dbReference type="ARBA" id="ARBA00004571"/>
    </source>
</evidence>
<evidence type="ECO:0000256" key="7">
    <source>
        <dbReference type="PROSITE-ProRule" id="PRU01360"/>
    </source>
</evidence>
<reference evidence="9 10" key="1">
    <citation type="submission" date="2018-05" db="EMBL/GenBank/DDBJ databases">
        <title>Chitinophaga sp. K3CV102501T nov., isolated from isolated from a monsoon evergreen broad-leaved forest soil.</title>
        <authorList>
            <person name="Lv Y."/>
        </authorList>
    </citation>
    <scope>NUCLEOTIDE SEQUENCE [LARGE SCALE GENOMIC DNA]</scope>
    <source>
        <strain evidence="9 10">GDMCC 1.1325</strain>
    </source>
</reference>
<dbReference type="InterPro" id="IPR039426">
    <property type="entry name" value="TonB-dep_rcpt-like"/>
</dbReference>
<protein>
    <recommendedName>
        <fullName evidence="8">TonB-dependent receptor plug domain-containing protein</fullName>
    </recommendedName>
</protein>
<dbReference type="Gene3D" id="2.170.130.10">
    <property type="entry name" value="TonB-dependent receptor, plug domain"/>
    <property type="match status" value="1"/>
</dbReference>
<dbReference type="Proteomes" id="UP000253410">
    <property type="component" value="Unassembled WGS sequence"/>
</dbReference>
<organism evidence="9 10">
    <name type="scientific">Chitinophaga flava</name>
    <dbReference type="NCBI Taxonomy" id="2259036"/>
    <lineage>
        <taxon>Bacteria</taxon>
        <taxon>Pseudomonadati</taxon>
        <taxon>Bacteroidota</taxon>
        <taxon>Chitinophagia</taxon>
        <taxon>Chitinophagales</taxon>
        <taxon>Chitinophagaceae</taxon>
        <taxon>Chitinophaga</taxon>
    </lineage>
</organism>
<dbReference type="OrthoDB" id="9768177at2"/>
<evidence type="ECO:0000256" key="3">
    <source>
        <dbReference type="ARBA" id="ARBA00022452"/>
    </source>
</evidence>